<dbReference type="PANTHER" id="PTHR42791">
    <property type="entry name" value="GNAT FAMILY ACETYLTRANSFERASE"/>
    <property type="match status" value="1"/>
</dbReference>
<dbReference type="STRING" id="113226.A0A139IFP7"/>
<evidence type="ECO:0000256" key="1">
    <source>
        <dbReference type="SAM" id="MobiDB-lite"/>
    </source>
</evidence>
<dbReference type="Proteomes" id="UP000073492">
    <property type="component" value="Unassembled WGS sequence"/>
</dbReference>
<comment type="caution">
    <text evidence="3">The sequence shown here is derived from an EMBL/GenBank/DDBJ whole genome shotgun (WGS) entry which is preliminary data.</text>
</comment>
<dbReference type="PROSITE" id="PS51186">
    <property type="entry name" value="GNAT"/>
    <property type="match status" value="1"/>
</dbReference>
<dbReference type="InterPro" id="IPR000182">
    <property type="entry name" value="GNAT_dom"/>
</dbReference>
<dbReference type="EMBL" id="LFZO01000119">
    <property type="protein sequence ID" value="KXT13402.1"/>
    <property type="molecule type" value="Genomic_DNA"/>
</dbReference>
<organism evidence="3 4">
    <name type="scientific">Pseudocercospora musae</name>
    <dbReference type="NCBI Taxonomy" id="113226"/>
    <lineage>
        <taxon>Eukaryota</taxon>
        <taxon>Fungi</taxon>
        <taxon>Dikarya</taxon>
        <taxon>Ascomycota</taxon>
        <taxon>Pezizomycotina</taxon>
        <taxon>Dothideomycetes</taxon>
        <taxon>Dothideomycetidae</taxon>
        <taxon>Mycosphaerellales</taxon>
        <taxon>Mycosphaerellaceae</taxon>
        <taxon>Pseudocercospora</taxon>
    </lineage>
</organism>
<evidence type="ECO:0000259" key="2">
    <source>
        <dbReference type="PROSITE" id="PS51186"/>
    </source>
</evidence>
<dbReference type="InterPro" id="IPR016181">
    <property type="entry name" value="Acyl_CoA_acyltransferase"/>
</dbReference>
<dbReference type="OrthoDB" id="2115692at2759"/>
<dbReference type="InterPro" id="IPR052523">
    <property type="entry name" value="Trichothecene_AcTrans"/>
</dbReference>
<evidence type="ECO:0000313" key="3">
    <source>
        <dbReference type="EMBL" id="KXT13402.1"/>
    </source>
</evidence>
<protein>
    <recommendedName>
        <fullName evidence="2">N-acetyltransferase domain-containing protein</fullName>
    </recommendedName>
</protein>
<dbReference type="CDD" id="cd04301">
    <property type="entry name" value="NAT_SF"/>
    <property type="match status" value="1"/>
</dbReference>
<dbReference type="PANTHER" id="PTHR42791:SF2">
    <property type="entry name" value="N-ACETYLTRANSFERASE DOMAIN-CONTAINING PROTEIN"/>
    <property type="match status" value="1"/>
</dbReference>
<proteinExistence type="predicted"/>
<gene>
    <name evidence="3" type="ORF">AC579_9073</name>
</gene>
<dbReference type="Gene3D" id="3.40.630.30">
    <property type="match status" value="1"/>
</dbReference>
<name>A0A139IFP7_9PEZI</name>
<feature type="domain" description="N-acetyltransferase" evidence="2">
    <location>
        <begin position="148"/>
        <end position="232"/>
    </location>
</feature>
<accession>A0A139IFP7</accession>
<dbReference type="GO" id="GO:0016747">
    <property type="term" value="F:acyltransferase activity, transferring groups other than amino-acyl groups"/>
    <property type="evidence" value="ECO:0007669"/>
    <property type="project" value="InterPro"/>
</dbReference>
<reference evidence="3 4" key="1">
    <citation type="submission" date="2015-07" db="EMBL/GenBank/DDBJ databases">
        <title>Comparative genomics of the Sigatoka disease complex on banana suggests a link between parallel evolutionary changes in Pseudocercospora fijiensis and Pseudocercospora eumusae and increased virulence on the banana host.</title>
        <authorList>
            <person name="Chang T.-C."/>
            <person name="Salvucci A."/>
            <person name="Crous P.W."/>
            <person name="Stergiopoulos I."/>
        </authorList>
    </citation>
    <scope>NUCLEOTIDE SEQUENCE [LARGE SCALE GENOMIC DNA]</scope>
    <source>
        <strain evidence="3 4">CBS 116634</strain>
    </source>
</reference>
<dbReference type="Pfam" id="PF13508">
    <property type="entry name" value="Acetyltransf_7"/>
    <property type="match status" value="1"/>
</dbReference>
<keyword evidence="4" id="KW-1185">Reference proteome</keyword>
<dbReference type="AlphaFoldDB" id="A0A139IFP7"/>
<evidence type="ECO:0000313" key="4">
    <source>
        <dbReference type="Proteomes" id="UP000073492"/>
    </source>
</evidence>
<dbReference type="SUPFAM" id="SSF55729">
    <property type="entry name" value="Acyl-CoA N-acyltransferases (Nat)"/>
    <property type="match status" value="1"/>
</dbReference>
<feature type="region of interest" description="Disordered" evidence="1">
    <location>
        <begin position="85"/>
        <end position="105"/>
    </location>
</feature>
<sequence length="401" mass="46425">MTISILPAVEKDIPTLVRVELEAFRDHPRSPILWPNGHQPDVHTFYQSKKIKALRDPQCHLLKAVDVDTGEIIGASEVTFCLDPQKNATEQPMGENEPPPDNWPEGGNWPLRRYFTINSYHLARDSFAGKPYIRAPPMLHLYHRHTPRILIFGAEVDILVVDPEHQGKGIGSKLIQWSIDEADRRGVQLALESSPTGLALYRKSGFVEVERIKADMKTFGWEKPYVEDEAMPDTDHDKICLQRRVTRRSNHHPSVEIYAQNAARFETRFIVMLSRILSGLRSPRSLGFQRHYHEPRIDDPAYAQVPQDIQYEPPRVAMDNLKFPKVTNTQRLSYAEFAHELIHLNPGRKLMQHDVDKAIGKAILERYRLQTRQEVPRYIDSVRRRLGQEAAVFWRVRYGER</sequence>